<keyword evidence="6" id="KW-0145">Chemotaxis</keyword>
<dbReference type="SUPFAM" id="SSF101801">
    <property type="entry name" value="Surface presentation of antigens (SPOA)"/>
    <property type="match status" value="1"/>
</dbReference>
<gene>
    <name evidence="11" type="ORF">M2350_001756</name>
</gene>
<evidence type="ECO:0000256" key="2">
    <source>
        <dbReference type="ARBA" id="ARBA00004202"/>
    </source>
</evidence>
<comment type="subcellular location">
    <subcellularLocation>
        <location evidence="1">Bacterial flagellum basal body</location>
    </subcellularLocation>
    <subcellularLocation>
        <location evidence="2">Cell membrane</location>
        <topology evidence="2">Peripheral membrane protein</topology>
    </subcellularLocation>
</comment>
<keyword evidence="8" id="KW-0472">Membrane</keyword>
<dbReference type="InterPro" id="IPR028976">
    <property type="entry name" value="CheC-like_sf"/>
</dbReference>
<feature type="domain" description="Flagellar motor switch protein FliN-like C-terminal" evidence="10">
    <location>
        <begin position="250"/>
        <end position="315"/>
    </location>
</feature>
<keyword evidence="11" id="KW-0282">Flagellum</keyword>
<dbReference type="Pfam" id="PF01052">
    <property type="entry name" value="FliMN_C"/>
    <property type="match status" value="1"/>
</dbReference>
<dbReference type="Pfam" id="PF02154">
    <property type="entry name" value="FliM"/>
    <property type="match status" value="1"/>
</dbReference>
<dbReference type="PANTHER" id="PTHR30034">
    <property type="entry name" value="FLAGELLAR MOTOR SWITCH PROTEIN FLIM"/>
    <property type="match status" value="1"/>
</dbReference>
<dbReference type="InterPro" id="IPR036429">
    <property type="entry name" value="SpoA-like_sf"/>
</dbReference>
<dbReference type="InterPro" id="IPR001543">
    <property type="entry name" value="FliN-like_C"/>
</dbReference>
<name>A0ABT2EN03_9BACT</name>
<dbReference type="RefSeq" id="WP_259095686.1">
    <property type="nucleotide sequence ID" value="NZ_CP130454.1"/>
</dbReference>
<sequence>MQNLTPEELQALLQQPEPTSQQKTKQRRSRLLTGVAVQPYDMQATLTLTPRQRAMIRQWADQLVQSLRYSLIPSLRMTLELRLNSDGLTLLSELVSQWKGKAYVFPVTSSGRLRGDHFIAISTNLAMVIIDRLLGGPGTVSESLLQRPLSRLEMNLLLKFAERVARLLLTVITGEEEGQSVQLQNLLTSEEQIAMLTDKVTLYSLCYDFQLGQESGSLWIALRADALKGLEQISSRLSTQLPTLNTSHPVMSLPVTVKVVLATGRITMKELRQLQVGDVILLDGFKGEPARLIWNGRTLCMVRPGIRNGHLSVQLLPPKTQQRGGDK</sequence>
<proteinExistence type="inferred from homology"/>
<reference evidence="11 12" key="1">
    <citation type="submission" date="2022-08" db="EMBL/GenBank/DDBJ databases">
        <title>Bacterial and archaeal communities from various locations to study Microbial Dark Matter (Phase II).</title>
        <authorList>
            <person name="Stepanauskas R."/>
        </authorList>
    </citation>
    <scope>NUCLEOTIDE SEQUENCE [LARGE SCALE GENOMIC DNA]</scope>
    <source>
        <strain evidence="11 12">PD1</strain>
    </source>
</reference>
<evidence type="ECO:0000256" key="9">
    <source>
        <dbReference type="ARBA" id="ARBA00023143"/>
    </source>
</evidence>
<dbReference type="PANTHER" id="PTHR30034:SF6">
    <property type="entry name" value="YOP PROTEINS TRANSLOCATION PROTEIN Q"/>
    <property type="match status" value="1"/>
</dbReference>
<protein>
    <recommendedName>
        <fullName evidence="4">Flagellar motor switch protein FliM</fullName>
    </recommendedName>
</protein>
<evidence type="ECO:0000313" key="11">
    <source>
        <dbReference type="EMBL" id="MCS3919343.1"/>
    </source>
</evidence>
<evidence type="ECO:0000313" key="12">
    <source>
        <dbReference type="Proteomes" id="UP001204798"/>
    </source>
</evidence>
<keyword evidence="9" id="KW-0975">Bacterial flagellum</keyword>
<evidence type="ECO:0000259" key="10">
    <source>
        <dbReference type="Pfam" id="PF01052"/>
    </source>
</evidence>
<keyword evidence="7" id="KW-0283">Flagellar rotation</keyword>
<dbReference type="Gene3D" id="3.40.1550.10">
    <property type="entry name" value="CheC-like"/>
    <property type="match status" value="1"/>
</dbReference>
<keyword evidence="11" id="KW-0969">Cilium</keyword>
<evidence type="ECO:0000256" key="4">
    <source>
        <dbReference type="ARBA" id="ARBA00021898"/>
    </source>
</evidence>
<evidence type="ECO:0000256" key="3">
    <source>
        <dbReference type="ARBA" id="ARBA00011049"/>
    </source>
</evidence>
<organism evidence="11 12">
    <name type="scientific">Candidatus Fervidibacter sacchari</name>
    <dbReference type="NCBI Taxonomy" id="1448929"/>
    <lineage>
        <taxon>Bacteria</taxon>
        <taxon>Candidatus Fervidibacterota</taxon>
        <taxon>Candidatus Fervidibacter</taxon>
    </lineage>
</organism>
<comment type="caution">
    <text evidence="11">The sequence shown here is derived from an EMBL/GenBank/DDBJ whole genome shotgun (WGS) entry which is preliminary data.</text>
</comment>
<evidence type="ECO:0000256" key="6">
    <source>
        <dbReference type="ARBA" id="ARBA00022500"/>
    </source>
</evidence>
<comment type="similarity">
    <text evidence="3">Belongs to the FliM family.</text>
</comment>
<evidence type="ECO:0000256" key="8">
    <source>
        <dbReference type="ARBA" id="ARBA00023136"/>
    </source>
</evidence>
<keyword evidence="11" id="KW-0966">Cell projection</keyword>
<keyword evidence="5" id="KW-1003">Cell membrane</keyword>
<evidence type="ECO:0000256" key="5">
    <source>
        <dbReference type="ARBA" id="ARBA00022475"/>
    </source>
</evidence>
<keyword evidence="12" id="KW-1185">Reference proteome</keyword>
<evidence type="ECO:0000256" key="1">
    <source>
        <dbReference type="ARBA" id="ARBA00004117"/>
    </source>
</evidence>
<dbReference type="Proteomes" id="UP001204798">
    <property type="component" value="Unassembled WGS sequence"/>
</dbReference>
<accession>A0ABT2EN03</accession>
<dbReference type="Gene3D" id="2.30.330.10">
    <property type="entry name" value="SpoA-like"/>
    <property type="match status" value="1"/>
</dbReference>
<dbReference type="EMBL" id="JANUCP010000003">
    <property type="protein sequence ID" value="MCS3919343.1"/>
    <property type="molecule type" value="Genomic_DNA"/>
</dbReference>
<dbReference type="InterPro" id="IPR001689">
    <property type="entry name" value="Flag_FliM"/>
</dbReference>
<evidence type="ECO:0000256" key="7">
    <source>
        <dbReference type="ARBA" id="ARBA00022779"/>
    </source>
</evidence>